<dbReference type="PRINTS" id="PR00147">
    <property type="entry name" value="DNAPHOTLYASE"/>
</dbReference>
<keyword evidence="3 6" id="KW-0285">Flavoprotein</keyword>
<comment type="function">
    <text evidence="6">May have a photoreceptor function.</text>
</comment>
<proteinExistence type="inferred from homology"/>
<keyword evidence="9" id="KW-1185">Reference proteome</keyword>
<dbReference type="InterPro" id="IPR036155">
    <property type="entry name" value="Crypto/Photolyase_N_sf"/>
</dbReference>
<evidence type="ECO:0000313" key="9">
    <source>
        <dbReference type="Proteomes" id="UP001168380"/>
    </source>
</evidence>
<dbReference type="RefSeq" id="WP_302712710.1">
    <property type="nucleotide sequence ID" value="NZ_JAULRT010000052.1"/>
</dbReference>
<evidence type="ECO:0000256" key="2">
    <source>
        <dbReference type="ARBA" id="ARBA00017881"/>
    </source>
</evidence>
<keyword evidence="4 6" id="KW-0274">FAD</keyword>
<dbReference type="Proteomes" id="UP001168380">
    <property type="component" value="Unassembled WGS sequence"/>
</dbReference>
<dbReference type="Gene3D" id="1.10.579.10">
    <property type="entry name" value="DNA Cyclobutane Dipyrimidine Photolyase, subunit A, domain 3"/>
    <property type="match status" value="1"/>
</dbReference>
<name>A0ABT8TFP0_9GAMM</name>
<dbReference type="SUPFAM" id="SSF48173">
    <property type="entry name" value="Cryptochrome/photolyase FAD-binding domain"/>
    <property type="match status" value="1"/>
</dbReference>
<accession>A0ABT8TFP0</accession>
<dbReference type="InterPro" id="IPR005101">
    <property type="entry name" value="Cryptochr/Photolyase_FAD-bd"/>
</dbReference>
<dbReference type="InterPro" id="IPR014133">
    <property type="entry name" value="Cry_DASH"/>
</dbReference>
<dbReference type="InterPro" id="IPR036134">
    <property type="entry name" value="Crypto/Photolyase_FAD-like_sf"/>
</dbReference>
<dbReference type="InterPro" id="IPR002081">
    <property type="entry name" value="Cryptochrome/DNA_photolyase_1"/>
</dbReference>
<feature type="domain" description="Photolyase/cryptochrome alpha/beta" evidence="7">
    <location>
        <begin position="3"/>
        <end position="138"/>
    </location>
</feature>
<evidence type="ECO:0000256" key="6">
    <source>
        <dbReference type="RuleBase" id="RU367151"/>
    </source>
</evidence>
<dbReference type="SUPFAM" id="SSF52425">
    <property type="entry name" value="Cryptochrome/photolyase, N-terminal domain"/>
    <property type="match status" value="1"/>
</dbReference>
<comment type="caution">
    <text evidence="8">The sequence shown here is derived from an EMBL/GenBank/DDBJ whole genome shotgun (WGS) entry which is preliminary data.</text>
</comment>
<comment type="cofactor">
    <cofactor evidence="6">
        <name>FAD</name>
        <dbReference type="ChEBI" id="CHEBI:57692"/>
    </cofactor>
    <text evidence="6">Binds 1 FAD per subunit.</text>
</comment>
<dbReference type="PROSITE" id="PS51645">
    <property type="entry name" value="PHR_CRY_ALPHA_BETA"/>
    <property type="match status" value="1"/>
</dbReference>
<dbReference type="PANTHER" id="PTHR11455:SF22">
    <property type="entry name" value="CRYPTOCHROME DASH"/>
    <property type="match status" value="1"/>
</dbReference>
<evidence type="ECO:0000256" key="5">
    <source>
        <dbReference type="ARBA" id="ARBA00022991"/>
    </source>
</evidence>
<protein>
    <recommendedName>
        <fullName evidence="2 6">Cryptochrome DASH</fullName>
    </recommendedName>
</protein>
<sequence length="436" mass="48691">MSSIGLFIFDHDCRLLDNPALASFSAQVDKLICLYCLRPQDAFSRHYSQTSASGAQLGYLKQTLIELNQGLTALNQCLRVESGDLVAVVGRYIKDHRISHIGRSVPAGVYEQAQWQALQKAFPRQQFFAGDSSSLFTLTDLPFALNDLPASFTPARKRFETLEVAPAQIAVPNLPGAPQTPVTPWPEALMAADNSYYSGGETSARQHLARYFSSRAPSDYKATRNALMGESFSTQLSGYLAHGALSPRQIVAALKVYEAEHGANESTYWIYFELLWREYFYWSARARGARLFAFDGGTGKAPNTSFYPSRFKQWCQGSTPYPLVNALMHELNATGWMSNRGRQIAASCLVNELALDWRYGAAYFEQRLIDYDVASNWGNWQYIAGVGADPRGGRHFNLEKQAEQYDPGGDYVNRWSGRAQCQPLDSVDMVDWPLGD</sequence>
<dbReference type="PANTHER" id="PTHR11455">
    <property type="entry name" value="CRYPTOCHROME"/>
    <property type="match status" value="1"/>
</dbReference>
<comment type="cofactor">
    <cofactor evidence="6">
        <name>(6R)-5,10-methylene-5,6,7,8-tetrahydrofolate</name>
        <dbReference type="ChEBI" id="CHEBI:15636"/>
    </cofactor>
    <text evidence="6">Binds 1 5,10-methenyltetrahydrofolate (MTHF) per subunit.</text>
</comment>
<evidence type="ECO:0000313" key="8">
    <source>
        <dbReference type="EMBL" id="MDO3382450.1"/>
    </source>
</evidence>
<comment type="similarity">
    <text evidence="1 6">Belongs to the DNA photolyase class-1 family.</text>
</comment>
<dbReference type="Pfam" id="PF03441">
    <property type="entry name" value="FAD_binding_7"/>
    <property type="match status" value="1"/>
</dbReference>
<dbReference type="Gene3D" id="1.25.40.80">
    <property type="match status" value="1"/>
</dbReference>
<dbReference type="InterPro" id="IPR006050">
    <property type="entry name" value="DNA_photolyase_N"/>
</dbReference>
<gene>
    <name evidence="8" type="ORF">QWI16_09710</name>
</gene>
<evidence type="ECO:0000259" key="7">
    <source>
        <dbReference type="PROSITE" id="PS51645"/>
    </source>
</evidence>
<dbReference type="Gene3D" id="3.40.50.620">
    <property type="entry name" value="HUPs"/>
    <property type="match status" value="1"/>
</dbReference>
<keyword evidence="5 6" id="KW-0157">Chromophore</keyword>
<evidence type="ECO:0000256" key="1">
    <source>
        <dbReference type="ARBA" id="ARBA00005862"/>
    </source>
</evidence>
<organism evidence="8 9">
    <name type="scientific">Gilvimarinus algae</name>
    <dbReference type="NCBI Taxonomy" id="3058037"/>
    <lineage>
        <taxon>Bacteria</taxon>
        <taxon>Pseudomonadati</taxon>
        <taxon>Pseudomonadota</taxon>
        <taxon>Gammaproteobacteria</taxon>
        <taxon>Cellvibrionales</taxon>
        <taxon>Cellvibrionaceae</taxon>
        <taxon>Gilvimarinus</taxon>
    </lineage>
</organism>
<dbReference type="EMBL" id="JAULRT010000052">
    <property type="protein sequence ID" value="MDO3382450.1"/>
    <property type="molecule type" value="Genomic_DNA"/>
</dbReference>
<dbReference type="Pfam" id="PF00875">
    <property type="entry name" value="DNA_photolyase"/>
    <property type="match status" value="1"/>
</dbReference>
<evidence type="ECO:0000256" key="4">
    <source>
        <dbReference type="ARBA" id="ARBA00022827"/>
    </source>
</evidence>
<dbReference type="NCBIfam" id="TIGR02765">
    <property type="entry name" value="crypto_DASH"/>
    <property type="match status" value="1"/>
</dbReference>
<dbReference type="InterPro" id="IPR014729">
    <property type="entry name" value="Rossmann-like_a/b/a_fold"/>
</dbReference>
<evidence type="ECO:0000256" key="3">
    <source>
        <dbReference type="ARBA" id="ARBA00022630"/>
    </source>
</evidence>
<reference evidence="8" key="1">
    <citation type="submission" date="2023-07" db="EMBL/GenBank/DDBJ databases">
        <title>Gilvimarinus algae sp. nov., isolated from the surface of Kelp.</title>
        <authorList>
            <person name="Sun Y.Y."/>
            <person name="Gong Y."/>
            <person name="Du Z.J."/>
        </authorList>
    </citation>
    <scope>NUCLEOTIDE SEQUENCE</scope>
    <source>
        <strain evidence="8">SDUM040014</strain>
    </source>
</reference>